<dbReference type="InterPro" id="IPR027469">
    <property type="entry name" value="Cation_efflux_TMD_sf"/>
</dbReference>
<evidence type="ECO:0000256" key="15">
    <source>
        <dbReference type="SAM" id="Phobius"/>
    </source>
</evidence>
<dbReference type="PANTHER" id="PTHR43840:SF41">
    <property type="entry name" value="CATION-EFFLUX PUMP FIEF"/>
    <property type="match status" value="1"/>
</dbReference>
<dbReference type="AlphaFoldDB" id="A0A841GLI4"/>
<organism evidence="18 19">
    <name type="scientific">Tolumonas osonensis</name>
    <dbReference type="NCBI Taxonomy" id="675874"/>
    <lineage>
        <taxon>Bacteria</taxon>
        <taxon>Pseudomonadati</taxon>
        <taxon>Pseudomonadota</taxon>
        <taxon>Gammaproteobacteria</taxon>
        <taxon>Aeromonadales</taxon>
        <taxon>Aeromonadaceae</taxon>
        <taxon>Tolumonas</taxon>
    </lineage>
</organism>
<evidence type="ECO:0000256" key="12">
    <source>
        <dbReference type="ARBA" id="ARBA00050984"/>
    </source>
</evidence>
<dbReference type="Pfam" id="PF16916">
    <property type="entry name" value="ZT_dimer"/>
    <property type="match status" value="1"/>
</dbReference>
<dbReference type="FunFam" id="1.20.1510.10:FF:000001">
    <property type="entry name" value="Ferrous-iron efflux pump FieF"/>
    <property type="match status" value="1"/>
</dbReference>
<evidence type="ECO:0000256" key="2">
    <source>
        <dbReference type="ARBA" id="ARBA00010212"/>
    </source>
</evidence>
<keyword evidence="7" id="KW-0406">Ion transport</keyword>
<dbReference type="InterPro" id="IPR036837">
    <property type="entry name" value="Cation_efflux_CTD_sf"/>
</dbReference>
<keyword evidence="5" id="KW-0408">Iron</keyword>
<comment type="subunit">
    <text evidence="13">Homodimer. The subunits are held together in a parallel orientation through zinc binding at the interface of the cytoplasmic domains.</text>
</comment>
<dbReference type="GO" id="GO:0005886">
    <property type="term" value="C:plasma membrane"/>
    <property type="evidence" value="ECO:0007669"/>
    <property type="project" value="UniProtKB-SubCell"/>
</dbReference>
<keyword evidence="3" id="KW-0813">Transport</keyword>
<evidence type="ECO:0000256" key="4">
    <source>
        <dbReference type="ARBA" id="ARBA00022475"/>
    </source>
</evidence>
<evidence type="ECO:0000313" key="19">
    <source>
        <dbReference type="Proteomes" id="UP000585721"/>
    </source>
</evidence>
<feature type="transmembrane region" description="Helical" evidence="15">
    <location>
        <begin position="42"/>
        <end position="63"/>
    </location>
</feature>
<evidence type="ECO:0000256" key="14">
    <source>
        <dbReference type="ARBA" id="ARBA00072262"/>
    </source>
</evidence>
<dbReference type="NCBIfam" id="TIGR01297">
    <property type="entry name" value="CDF"/>
    <property type="match status" value="1"/>
</dbReference>
<dbReference type="InterPro" id="IPR058533">
    <property type="entry name" value="Cation_efflux_TM"/>
</dbReference>
<sequence>MATEQGHYYRWVTFAGIASSTTAGILIIGKLIAWLMTGSSSLLASLTDSMMDISASLISLLAVRYALIPADDNHQFGHGKAESLASLAQAAFITGSALVLLMHGVDALIDPKPLQHVSVGIWISIASIILTLILVTFQGYVIRLTGSQAVKADSLHYRSDLLLNAAVLLALVLSSRGFPNADAIFAILLGGYILWSALQIGYEAIQTLLDRQLPEEECQQISLICCSVEGVRGIHDLKTRLSGPMRFIQLHLELDDDLPLVKAHALADIAEMRLKEQFPVSDILIHMDPISVLTKENVHHQS</sequence>
<keyword evidence="4" id="KW-1003">Cell membrane</keyword>
<evidence type="ECO:0000256" key="1">
    <source>
        <dbReference type="ARBA" id="ARBA00004651"/>
    </source>
</evidence>
<dbReference type="Pfam" id="PF01545">
    <property type="entry name" value="Cation_efflux"/>
    <property type="match status" value="1"/>
</dbReference>
<dbReference type="EMBL" id="JACHGR010000003">
    <property type="protein sequence ID" value="MBB6055352.1"/>
    <property type="molecule type" value="Genomic_DNA"/>
</dbReference>
<dbReference type="SUPFAM" id="SSF161111">
    <property type="entry name" value="Cation efflux protein transmembrane domain-like"/>
    <property type="match status" value="1"/>
</dbReference>
<dbReference type="InterPro" id="IPR050291">
    <property type="entry name" value="CDF_Transporter"/>
</dbReference>
<feature type="transmembrane region" description="Helical" evidence="15">
    <location>
        <begin position="12"/>
        <end position="36"/>
    </location>
</feature>
<dbReference type="Gene3D" id="3.30.70.1350">
    <property type="entry name" value="Cation efflux protein, cytoplasmic domain"/>
    <property type="match status" value="1"/>
</dbReference>
<keyword evidence="19" id="KW-1185">Reference proteome</keyword>
<evidence type="ECO:0000256" key="11">
    <source>
        <dbReference type="ARBA" id="ARBA00047695"/>
    </source>
</evidence>
<feature type="transmembrane region" description="Helical" evidence="15">
    <location>
        <begin position="161"/>
        <end position="178"/>
    </location>
</feature>
<evidence type="ECO:0000256" key="5">
    <source>
        <dbReference type="ARBA" id="ARBA00022496"/>
    </source>
</evidence>
<comment type="catalytic activity">
    <reaction evidence="12">
        <text>Cd(2+)(in) + H(+)(out) = Cd(2+)(out) + H(+)(in)</text>
        <dbReference type="Rhea" id="RHEA:28739"/>
        <dbReference type="ChEBI" id="CHEBI:15378"/>
        <dbReference type="ChEBI" id="CHEBI:48775"/>
    </reaction>
</comment>
<feature type="transmembrane region" description="Helical" evidence="15">
    <location>
        <begin position="184"/>
        <end position="202"/>
    </location>
</feature>
<comment type="catalytic activity">
    <reaction evidence="11">
        <text>Zn(2+)(in) + H(+)(out) = Zn(2+)(out) + H(+)(in)</text>
        <dbReference type="Rhea" id="RHEA:28839"/>
        <dbReference type="ChEBI" id="CHEBI:15378"/>
        <dbReference type="ChEBI" id="CHEBI:29105"/>
    </reaction>
</comment>
<feature type="transmembrane region" description="Helical" evidence="15">
    <location>
        <begin position="84"/>
        <end position="105"/>
    </location>
</feature>
<keyword evidence="7" id="KW-0862">Zinc</keyword>
<dbReference type="GO" id="GO:0006882">
    <property type="term" value="P:intracellular zinc ion homeostasis"/>
    <property type="evidence" value="ECO:0007669"/>
    <property type="project" value="TreeGrafter"/>
</dbReference>
<dbReference type="Gene3D" id="1.20.1510.10">
    <property type="entry name" value="Cation efflux protein transmembrane domain"/>
    <property type="match status" value="1"/>
</dbReference>
<feature type="transmembrane region" description="Helical" evidence="15">
    <location>
        <begin position="117"/>
        <end position="141"/>
    </location>
</feature>
<keyword evidence="8 15" id="KW-1133">Transmembrane helix</keyword>
<evidence type="ECO:0000256" key="6">
    <source>
        <dbReference type="ARBA" id="ARBA00022692"/>
    </source>
</evidence>
<dbReference type="InterPro" id="IPR027470">
    <property type="entry name" value="Cation_efflux_CTD"/>
</dbReference>
<dbReference type="Proteomes" id="UP000585721">
    <property type="component" value="Unassembled WGS sequence"/>
</dbReference>
<comment type="subcellular location">
    <subcellularLocation>
        <location evidence="1">Cell membrane</location>
        <topology evidence="1">Multi-pass membrane protein</topology>
    </subcellularLocation>
</comment>
<evidence type="ECO:0000256" key="13">
    <source>
        <dbReference type="ARBA" id="ARBA00062926"/>
    </source>
</evidence>
<evidence type="ECO:0000259" key="16">
    <source>
        <dbReference type="Pfam" id="PF01545"/>
    </source>
</evidence>
<accession>A0A841GLI4</accession>
<comment type="catalytic activity">
    <reaction evidence="10">
        <text>Fe(2+)(in) + H(+)(out) = Fe(2+)(out) + H(+)(in)</text>
        <dbReference type="Rhea" id="RHEA:29439"/>
        <dbReference type="ChEBI" id="CHEBI:15378"/>
        <dbReference type="ChEBI" id="CHEBI:29033"/>
    </reaction>
</comment>
<protein>
    <recommendedName>
        <fullName evidence="14">Cation-efflux pump FieF</fullName>
    </recommendedName>
</protein>
<reference evidence="18 19" key="1">
    <citation type="submission" date="2020-08" db="EMBL/GenBank/DDBJ databases">
        <title>Genomic Encyclopedia of Type Strains, Phase IV (KMG-IV): sequencing the most valuable type-strain genomes for metagenomic binning, comparative biology and taxonomic classification.</title>
        <authorList>
            <person name="Goeker M."/>
        </authorList>
    </citation>
    <scope>NUCLEOTIDE SEQUENCE [LARGE SCALE GENOMIC DNA]</scope>
    <source>
        <strain evidence="18 19">DSM 22975</strain>
    </source>
</reference>
<dbReference type="SUPFAM" id="SSF160240">
    <property type="entry name" value="Cation efflux protein cytoplasmic domain-like"/>
    <property type="match status" value="1"/>
</dbReference>
<dbReference type="GO" id="GO:0015341">
    <property type="term" value="F:zinc efflux antiporter activity"/>
    <property type="evidence" value="ECO:0007669"/>
    <property type="project" value="TreeGrafter"/>
</dbReference>
<keyword evidence="5" id="KW-0410">Iron transport</keyword>
<comment type="caution">
    <text evidence="18">The sequence shown here is derived from an EMBL/GenBank/DDBJ whole genome shotgun (WGS) entry which is preliminary data.</text>
</comment>
<feature type="domain" description="Cation efflux protein cytoplasmic" evidence="17">
    <location>
        <begin position="213"/>
        <end position="289"/>
    </location>
</feature>
<dbReference type="GO" id="GO:0015093">
    <property type="term" value="F:ferrous iron transmembrane transporter activity"/>
    <property type="evidence" value="ECO:0007669"/>
    <property type="project" value="TreeGrafter"/>
</dbReference>
<dbReference type="PANTHER" id="PTHR43840">
    <property type="entry name" value="MITOCHONDRIAL METAL TRANSPORTER 1-RELATED"/>
    <property type="match status" value="1"/>
</dbReference>
<comment type="similarity">
    <text evidence="2">Belongs to the cation diffusion facilitator (CDF) transporter (TC 2.A.4) family. FieF subfamily.</text>
</comment>
<proteinExistence type="inferred from homology"/>
<dbReference type="InterPro" id="IPR002524">
    <property type="entry name" value="Cation_efflux"/>
</dbReference>
<evidence type="ECO:0000256" key="8">
    <source>
        <dbReference type="ARBA" id="ARBA00022989"/>
    </source>
</evidence>
<evidence type="ECO:0000256" key="10">
    <source>
        <dbReference type="ARBA" id="ARBA00035584"/>
    </source>
</evidence>
<gene>
    <name evidence="18" type="ORF">HNR75_001234</name>
</gene>
<evidence type="ECO:0000256" key="9">
    <source>
        <dbReference type="ARBA" id="ARBA00023136"/>
    </source>
</evidence>
<keyword evidence="6 15" id="KW-0812">Transmembrane</keyword>
<keyword evidence="7" id="KW-0864">Zinc transport</keyword>
<dbReference type="FunFam" id="3.30.70.1350:FF:000002">
    <property type="entry name" value="Ferrous-iron efflux pump FieF"/>
    <property type="match status" value="1"/>
</dbReference>
<feature type="domain" description="Cation efflux protein transmembrane" evidence="16">
    <location>
        <begin position="17"/>
        <end position="209"/>
    </location>
</feature>
<evidence type="ECO:0000313" key="18">
    <source>
        <dbReference type="EMBL" id="MBB6055352.1"/>
    </source>
</evidence>
<name>A0A841GLI4_9GAMM</name>
<evidence type="ECO:0000259" key="17">
    <source>
        <dbReference type="Pfam" id="PF16916"/>
    </source>
</evidence>
<dbReference type="GO" id="GO:0015086">
    <property type="term" value="F:cadmium ion transmembrane transporter activity"/>
    <property type="evidence" value="ECO:0007669"/>
    <property type="project" value="TreeGrafter"/>
</dbReference>
<dbReference type="RefSeq" id="WP_188026115.1">
    <property type="nucleotide sequence ID" value="NZ_JACHGR010000003.1"/>
</dbReference>
<evidence type="ECO:0000256" key="3">
    <source>
        <dbReference type="ARBA" id="ARBA00022448"/>
    </source>
</evidence>
<keyword evidence="9 15" id="KW-0472">Membrane</keyword>
<evidence type="ECO:0000256" key="7">
    <source>
        <dbReference type="ARBA" id="ARBA00022906"/>
    </source>
</evidence>